<dbReference type="AlphaFoldDB" id="A0A7C1P5J9"/>
<dbReference type="EMBL" id="DRHL01000071">
    <property type="protein sequence ID" value="HEB13591.1"/>
    <property type="molecule type" value="Genomic_DNA"/>
</dbReference>
<proteinExistence type="predicted"/>
<feature type="transmembrane region" description="Helical" evidence="1">
    <location>
        <begin position="76"/>
        <end position="100"/>
    </location>
</feature>
<keyword evidence="1" id="KW-0812">Transmembrane</keyword>
<evidence type="ECO:0000256" key="1">
    <source>
        <dbReference type="SAM" id="Phobius"/>
    </source>
</evidence>
<comment type="caution">
    <text evidence="2">The sequence shown here is derived from an EMBL/GenBank/DDBJ whole genome shotgun (WGS) entry which is preliminary data.</text>
</comment>
<dbReference type="Proteomes" id="UP000885695">
    <property type="component" value="Unassembled WGS sequence"/>
</dbReference>
<feature type="transmembrane region" description="Helical" evidence="1">
    <location>
        <begin position="23"/>
        <end position="41"/>
    </location>
</feature>
<gene>
    <name evidence="2" type="ORF">ENI13_01275</name>
</gene>
<evidence type="ECO:0000313" key="2">
    <source>
        <dbReference type="EMBL" id="HEB13591.1"/>
    </source>
</evidence>
<protein>
    <submittedName>
        <fullName evidence="2">Uncharacterized protein</fullName>
    </submittedName>
</protein>
<feature type="transmembrane region" description="Helical" evidence="1">
    <location>
        <begin position="47"/>
        <end position="64"/>
    </location>
</feature>
<sequence length="294" mass="33241">MDEEPKEIYQILKDSLKKKWKKIVSWIVFLLGILGIIAGFFAPANFIWAIPLTIVSGIILKKELKILGSFLRPGIVRISPAGPVLVVVGIIFIIIGIPFFVFTTAFLGWGIIFLIIGIPLTTTNLVLKHHVIGDWGHLIEGAQGKAEEIFKGTENFLKQYGVSSIKMERRELIPGIIRGALGVKREFLVVKDKHFRLKPYQVLVNARDYGNNLDIAWYLTYRLSFFRALLTVFPFVSFIPKVITDLDVFDLQDLRAYNTVCHCSVLKAVEKLLLSLNQDPSRIDRKSRGFLGIS</sequence>
<organism evidence="2">
    <name type="scientific">candidate division CPR3 bacterium</name>
    <dbReference type="NCBI Taxonomy" id="2268181"/>
    <lineage>
        <taxon>Bacteria</taxon>
        <taxon>Bacteria division CPR3</taxon>
    </lineage>
</organism>
<feature type="transmembrane region" description="Helical" evidence="1">
    <location>
        <begin position="106"/>
        <end position="127"/>
    </location>
</feature>
<name>A0A7C1P5J9_UNCC3</name>
<accession>A0A7C1P5J9</accession>
<reference evidence="2" key="1">
    <citation type="journal article" date="2020" name="mSystems">
        <title>Genome- and Community-Level Interaction Insights into Carbon Utilization and Element Cycling Functions of Hydrothermarchaeota in Hydrothermal Sediment.</title>
        <authorList>
            <person name="Zhou Z."/>
            <person name="Liu Y."/>
            <person name="Xu W."/>
            <person name="Pan J."/>
            <person name="Luo Z.H."/>
            <person name="Li M."/>
        </authorList>
    </citation>
    <scope>NUCLEOTIDE SEQUENCE [LARGE SCALE GENOMIC DNA]</scope>
    <source>
        <strain evidence="2">HyVt-369</strain>
    </source>
</reference>
<keyword evidence="1" id="KW-1133">Transmembrane helix</keyword>
<keyword evidence="1" id="KW-0472">Membrane</keyword>